<evidence type="ECO:0000256" key="3">
    <source>
        <dbReference type="ARBA" id="ARBA00022692"/>
    </source>
</evidence>
<keyword evidence="2" id="KW-0349">Heme</keyword>
<reference evidence="9 10" key="1">
    <citation type="submission" date="2019-08" db="EMBL/GenBank/DDBJ databases">
        <title>Deep-cultivation of Planctomycetes and their phenomic and genomic characterization uncovers novel biology.</title>
        <authorList>
            <person name="Wiegand S."/>
            <person name="Jogler M."/>
            <person name="Boedeker C."/>
            <person name="Pinto D."/>
            <person name="Vollmers J."/>
            <person name="Rivas-Marin E."/>
            <person name="Kohn T."/>
            <person name="Peeters S.H."/>
            <person name="Heuer A."/>
            <person name="Rast P."/>
            <person name="Oberbeckmann S."/>
            <person name="Bunk B."/>
            <person name="Jeske O."/>
            <person name="Meyerdierks A."/>
            <person name="Storesund J.E."/>
            <person name="Kallscheuer N."/>
            <person name="Luecker S."/>
            <person name="Lage O.M."/>
            <person name="Pohl T."/>
            <person name="Merkel B.J."/>
            <person name="Hornburger P."/>
            <person name="Mueller R.-W."/>
            <person name="Bruemmer F."/>
            <person name="Labrenz M."/>
            <person name="Spormann A.M."/>
            <person name="Op den Camp H."/>
            <person name="Overmann J."/>
            <person name="Amann R."/>
            <person name="Jetten M.S.M."/>
            <person name="Mascher T."/>
            <person name="Medema M.H."/>
            <person name="Devos D.P."/>
            <person name="Kaster A.-K."/>
            <person name="Ovreas L."/>
            <person name="Rohde M."/>
            <person name="Galperin M.Y."/>
            <person name="Jogler C."/>
        </authorList>
    </citation>
    <scope>NUCLEOTIDE SEQUENCE [LARGE SCALE GENOMIC DNA]</scope>
    <source>
        <strain evidence="9 10">OJF2</strain>
    </source>
</reference>
<feature type="transmembrane region" description="Helical" evidence="8">
    <location>
        <begin position="209"/>
        <end position="233"/>
    </location>
</feature>
<evidence type="ECO:0000256" key="5">
    <source>
        <dbReference type="ARBA" id="ARBA00022989"/>
    </source>
</evidence>
<dbReference type="AlphaFoldDB" id="A0A5B9VV90"/>
<dbReference type="OrthoDB" id="9802842at2"/>
<evidence type="ECO:0000256" key="7">
    <source>
        <dbReference type="ARBA" id="ARBA00023136"/>
    </source>
</evidence>
<dbReference type="NCBIfam" id="TIGR02046">
    <property type="entry name" value="sdhC_b558_fam"/>
    <property type="match status" value="1"/>
</dbReference>
<keyword evidence="3 8" id="KW-0812">Transmembrane</keyword>
<dbReference type="InterPro" id="IPR000701">
    <property type="entry name" value="SuccDH_FuR_B_TM-su"/>
</dbReference>
<keyword evidence="6" id="KW-0408">Iron</keyword>
<dbReference type="GO" id="GO:0016020">
    <property type="term" value="C:membrane"/>
    <property type="evidence" value="ECO:0007669"/>
    <property type="project" value="UniProtKB-SubCell"/>
</dbReference>
<dbReference type="EMBL" id="CP042997">
    <property type="protein sequence ID" value="QEH31847.1"/>
    <property type="molecule type" value="Genomic_DNA"/>
</dbReference>
<feature type="transmembrane region" description="Helical" evidence="8">
    <location>
        <begin position="28"/>
        <end position="50"/>
    </location>
</feature>
<evidence type="ECO:0000313" key="10">
    <source>
        <dbReference type="Proteomes" id="UP000324233"/>
    </source>
</evidence>
<evidence type="ECO:0000256" key="6">
    <source>
        <dbReference type="ARBA" id="ARBA00023004"/>
    </source>
</evidence>
<dbReference type="InterPro" id="IPR011138">
    <property type="entry name" value="Cytochrome_b-558"/>
</dbReference>
<gene>
    <name evidence="9" type="ORF">OJF2_03120</name>
</gene>
<evidence type="ECO:0000256" key="4">
    <source>
        <dbReference type="ARBA" id="ARBA00022723"/>
    </source>
</evidence>
<dbReference type="Pfam" id="PF01127">
    <property type="entry name" value="Sdh_cyt"/>
    <property type="match status" value="1"/>
</dbReference>
<organism evidence="9 10">
    <name type="scientific">Aquisphaera giovannonii</name>
    <dbReference type="NCBI Taxonomy" id="406548"/>
    <lineage>
        <taxon>Bacteria</taxon>
        <taxon>Pseudomonadati</taxon>
        <taxon>Planctomycetota</taxon>
        <taxon>Planctomycetia</taxon>
        <taxon>Isosphaerales</taxon>
        <taxon>Isosphaeraceae</taxon>
        <taxon>Aquisphaera</taxon>
    </lineage>
</organism>
<dbReference type="Gene3D" id="1.20.1300.10">
    <property type="entry name" value="Fumarate reductase/succinate dehydrogenase, transmembrane subunit"/>
    <property type="match status" value="1"/>
</dbReference>
<dbReference type="RefSeq" id="WP_148590610.1">
    <property type="nucleotide sequence ID" value="NZ_CP042997.1"/>
</dbReference>
<keyword evidence="10" id="KW-1185">Reference proteome</keyword>
<keyword evidence="4" id="KW-0479">Metal-binding</keyword>
<feature type="transmembrane region" description="Helical" evidence="8">
    <location>
        <begin position="74"/>
        <end position="98"/>
    </location>
</feature>
<feature type="transmembrane region" description="Helical" evidence="8">
    <location>
        <begin position="160"/>
        <end position="188"/>
    </location>
</feature>
<keyword evidence="5 8" id="KW-1133">Transmembrane helix</keyword>
<comment type="subcellular location">
    <subcellularLocation>
        <location evidence="1">Membrane</location>
    </subcellularLocation>
</comment>
<protein>
    <submittedName>
        <fullName evidence="9">Succinate dehydrogenase/Fumarate reductase transmembrane subunit</fullName>
    </submittedName>
</protein>
<dbReference type="SUPFAM" id="SSF81343">
    <property type="entry name" value="Fumarate reductase respiratory complex transmembrane subunits"/>
    <property type="match status" value="1"/>
</dbReference>
<evidence type="ECO:0000256" key="1">
    <source>
        <dbReference type="ARBA" id="ARBA00004370"/>
    </source>
</evidence>
<name>A0A5B9VV90_9BACT</name>
<evidence type="ECO:0000256" key="8">
    <source>
        <dbReference type="SAM" id="Phobius"/>
    </source>
</evidence>
<proteinExistence type="predicted"/>
<keyword evidence="7 8" id="KW-0472">Membrane</keyword>
<dbReference type="Proteomes" id="UP000324233">
    <property type="component" value="Chromosome"/>
</dbReference>
<accession>A0A5B9VV90</accession>
<evidence type="ECO:0000256" key="2">
    <source>
        <dbReference type="ARBA" id="ARBA00022617"/>
    </source>
</evidence>
<dbReference type="GO" id="GO:0046872">
    <property type="term" value="F:metal ion binding"/>
    <property type="evidence" value="ECO:0007669"/>
    <property type="project" value="UniProtKB-KW"/>
</dbReference>
<feature type="transmembrane region" description="Helical" evidence="8">
    <location>
        <begin position="119"/>
        <end position="140"/>
    </location>
</feature>
<sequence length="236" mass="25811">MSVDIPIPAKQRKPARQTRLARMLNSSIGLKITMALTGVVLSGFVLGHMLGNLQAFQGAEALNAYGALLHKEPALLWAVRLFLLLNVGLHIYAYLALGRKNRAARPQAYQSRKYRESSLASRSMRITGPLLLAFIVYHLLHLTVGKPVHPDYVEGDVYHNLAVGLAGLAGVIYILAMLALAFHLWHGVWSLFQTLGLPEARYESLGRRVATIFTVLVTAGFIAIPLAVLAGVIKVQ</sequence>
<dbReference type="CDD" id="cd03498">
    <property type="entry name" value="SQR_TypeB_2_TM"/>
    <property type="match status" value="1"/>
</dbReference>
<dbReference type="InterPro" id="IPR034804">
    <property type="entry name" value="SQR/QFR_C/D"/>
</dbReference>
<evidence type="ECO:0000313" key="9">
    <source>
        <dbReference type="EMBL" id="QEH31847.1"/>
    </source>
</evidence>
<dbReference type="KEGG" id="agv:OJF2_03120"/>